<organism evidence="1 2">
    <name type="scientific">Ephemerocybe angulata</name>
    <dbReference type="NCBI Taxonomy" id="980116"/>
    <lineage>
        <taxon>Eukaryota</taxon>
        <taxon>Fungi</taxon>
        <taxon>Dikarya</taxon>
        <taxon>Basidiomycota</taxon>
        <taxon>Agaricomycotina</taxon>
        <taxon>Agaricomycetes</taxon>
        <taxon>Agaricomycetidae</taxon>
        <taxon>Agaricales</taxon>
        <taxon>Agaricineae</taxon>
        <taxon>Psathyrellaceae</taxon>
        <taxon>Ephemerocybe</taxon>
    </lineage>
</organism>
<gene>
    <name evidence="1" type="ORF">D9611_011170</name>
</gene>
<reference evidence="1 2" key="1">
    <citation type="journal article" date="2020" name="ISME J.">
        <title>Uncovering the hidden diversity of litter-decomposition mechanisms in mushroom-forming fungi.</title>
        <authorList>
            <person name="Floudas D."/>
            <person name="Bentzer J."/>
            <person name="Ahren D."/>
            <person name="Johansson T."/>
            <person name="Persson P."/>
            <person name="Tunlid A."/>
        </authorList>
    </citation>
    <scope>NUCLEOTIDE SEQUENCE [LARGE SCALE GENOMIC DNA]</scope>
    <source>
        <strain evidence="1 2">CBS 175.51</strain>
    </source>
</reference>
<accession>A0A8H5CDK6</accession>
<dbReference type="Gene3D" id="3.80.10.10">
    <property type="entry name" value="Ribonuclease Inhibitor"/>
    <property type="match status" value="1"/>
</dbReference>
<sequence length="566" mass="63351">MSLGRDNTARVLENFELTSLIFQCLKETTLAEANIEITPDKVPAFPTSWTAPWARLALVNRAFFNASTGVLWEHLSTFEPALRLLNASVTDSLGESWCPESNLNAISSKEWDRFKLYSSKTRSLAFKTPIYPIGLPWILQLTTSKQRPDPLFPALSRLFVNSSDDMSLFVTFSVAHLVKIVIVDFENPVVSESTLAITSYMSQRECFTKCLRLEQPCSPLIISNVSKITSLTRLDLMLNGLDDVQLWRLDNLASLEKFKLTIQHPEDYHHPPAFSTVIQALTVRKTSFQKLKELYIKASGVEHLQVAASILPSGLEILILGMAPGTPGEQALLMPLAATTYAKRNPSLKILVVGAPSAFVIPHAAIEPARGDPKYANYEAFLSSLGTLTSLENLRINYIPFFDVDINHRLGEVACRLPRLKNLFLYPRPVSSRAPDQLATFGLPVLQDLAKSCRHLATIELVVDYSDIPPIPSNSPPLDTLKRIVFRDTVHLPGLQKPTSTTKLELVQYLHCLFPQLETLAEGWKRDSEPWQYWTEIEQLLAFSRNLRSQLVQDLANTANTPQANS</sequence>
<dbReference type="InterPro" id="IPR032675">
    <property type="entry name" value="LRR_dom_sf"/>
</dbReference>
<dbReference type="AlphaFoldDB" id="A0A8H5CDK6"/>
<keyword evidence="2" id="KW-1185">Reference proteome</keyword>
<dbReference type="EMBL" id="JAACJK010000009">
    <property type="protein sequence ID" value="KAF5339121.1"/>
    <property type="molecule type" value="Genomic_DNA"/>
</dbReference>
<name>A0A8H5CDK6_9AGAR</name>
<dbReference type="SUPFAM" id="SSF52047">
    <property type="entry name" value="RNI-like"/>
    <property type="match status" value="1"/>
</dbReference>
<comment type="caution">
    <text evidence="1">The sequence shown here is derived from an EMBL/GenBank/DDBJ whole genome shotgun (WGS) entry which is preliminary data.</text>
</comment>
<dbReference type="Proteomes" id="UP000541558">
    <property type="component" value="Unassembled WGS sequence"/>
</dbReference>
<evidence type="ECO:0000313" key="2">
    <source>
        <dbReference type="Proteomes" id="UP000541558"/>
    </source>
</evidence>
<protein>
    <submittedName>
        <fullName evidence="1">Uncharacterized protein</fullName>
    </submittedName>
</protein>
<proteinExistence type="predicted"/>
<evidence type="ECO:0000313" key="1">
    <source>
        <dbReference type="EMBL" id="KAF5339121.1"/>
    </source>
</evidence>